<dbReference type="Pfam" id="PF01765">
    <property type="entry name" value="RRF"/>
    <property type="match status" value="1"/>
</dbReference>
<evidence type="ECO:0000256" key="4">
    <source>
        <dbReference type="ARBA" id="ARBA00033107"/>
    </source>
</evidence>
<reference evidence="6 7" key="1">
    <citation type="submission" date="2024-02" db="EMBL/GenBank/DDBJ databases">
        <authorList>
            <person name="Daric V."/>
            <person name="Darras S."/>
        </authorList>
    </citation>
    <scope>NUCLEOTIDE SEQUENCE [LARGE SCALE GENOMIC DNA]</scope>
</reference>
<dbReference type="Gene3D" id="1.10.132.20">
    <property type="entry name" value="Ribosome-recycling factor"/>
    <property type="match status" value="1"/>
</dbReference>
<feature type="domain" description="Ribosome recycling factor" evidence="5">
    <location>
        <begin position="118"/>
        <end position="277"/>
    </location>
</feature>
<dbReference type="Proteomes" id="UP001642483">
    <property type="component" value="Unassembled WGS sequence"/>
</dbReference>
<dbReference type="SUPFAM" id="SSF55194">
    <property type="entry name" value="Ribosome recycling factor, RRF"/>
    <property type="match status" value="1"/>
</dbReference>
<comment type="caution">
    <text evidence="6">The sequence shown here is derived from an EMBL/GenBank/DDBJ whole genome shotgun (WGS) entry which is preliminary data.</text>
</comment>
<dbReference type="InterPro" id="IPR002661">
    <property type="entry name" value="Ribosome_recyc_fac"/>
</dbReference>
<protein>
    <recommendedName>
        <fullName evidence="2">Ribosome-recycling factor, mitochondrial</fullName>
    </recommendedName>
    <alternativeName>
        <fullName evidence="4">Ribosome-releasing factor, mitochondrial</fullName>
    </alternativeName>
</protein>
<evidence type="ECO:0000259" key="5">
    <source>
        <dbReference type="Pfam" id="PF01765"/>
    </source>
</evidence>
<gene>
    <name evidence="6" type="ORF">CVLEPA_LOCUS32056</name>
</gene>
<dbReference type="EMBL" id="CAWYQH010000174">
    <property type="protein sequence ID" value="CAK8698632.1"/>
    <property type="molecule type" value="Genomic_DNA"/>
</dbReference>
<dbReference type="Gene3D" id="3.30.1360.40">
    <property type="match status" value="1"/>
</dbReference>
<evidence type="ECO:0000313" key="6">
    <source>
        <dbReference type="EMBL" id="CAK8698632.1"/>
    </source>
</evidence>
<keyword evidence="7" id="KW-1185">Reference proteome</keyword>
<comment type="similarity">
    <text evidence="1">Belongs to the RRF family.</text>
</comment>
<evidence type="ECO:0000256" key="2">
    <source>
        <dbReference type="ARBA" id="ARBA00020581"/>
    </source>
</evidence>
<organism evidence="6 7">
    <name type="scientific">Clavelina lepadiformis</name>
    <name type="common">Light-bulb sea squirt</name>
    <name type="synonym">Ascidia lepadiformis</name>
    <dbReference type="NCBI Taxonomy" id="159417"/>
    <lineage>
        <taxon>Eukaryota</taxon>
        <taxon>Metazoa</taxon>
        <taxon>Chordata</taxon>
        <taxon>Tunicata</taxon>
        <taxon>Ascidiacea</taxon>
        <taxon>Aplousobranchia</taxon>
        <taxon>Clavelinidae</taxon>
        <taxon>Clavelina</taxon>
    </lineage>
</organism>
<evidence type="ECO:0000313" key="7">
    <source>
        <dbReference type="Proteomes" id="UP001642483"/>
    </source>
</evidence>
<proteinExistence type="inferred from homology"/>
<accession>A0ABP0H3Q9</accession>
<dbReference type="InterPro" id="IPR036191">
    <property type="entry name" value="RRF_sf"/>
</dbReference>
<dbReference type="InterPro" id="IPR023584">
    <property type="entry name" value="Ribosome_recyc_fac_dom"/>
</dbReference>
<dbReference type="PANTHER" id="PTHR20982:SF3">
    <property type="entry name" value="MITOCHONDRIAL RIBOSOME RECYCLING FACTOR PSEUDO 1"/>
    <property type="match status" value="1"/>
</dbReference>
<name>A0ABP0H3Q9_CLALP</name>
<keyword evidence="3" id="KW-0648">Protein biosynthesis</keyword>
<evidence type="ECO:0000256" key="1">
    <source>
        <dbReference type="ARBA" id="ARBA00005912"/>
    </source>
</evidence>
<dbReference type="PANTHER" id="PTHR20982">
    <property type="entry name" value="RIBOSOME RECYCLING FACTOR"/>
    <property type="match status" value="1"/>
</dbReference>
<evidence type="ECO:0000256" key="3">
    <source>
        <dbReference type="ARBA" id="ARBA00022917"/>
    </source>
</evidence>
<sequence length="279" mass="31629">MARFMCSKISQPIKSLYNGTQIIPNLISTTCIFTRIRPLFMVGDMKLIVIPNLLKNLNKAGVYQIQICSISTGIILRKKKSQHSTKIQEIVRPTDVEDVVDLIAIQNNMKECLHQLQEDFSKDFRVGADLKKFENLQISVEGEEYALSELAQITKQPPHTITVDLSSFPEYIKTVDHALRGDKLSYNPSITGTLIKIPIPRATGEHKTAVAKNAKQRCGQCKLEIHKIVKEVEHALVQEKHTSKDTSDVIKQQIKIYSDHYCLLADSLYKGKEKEILTR</sequence>